<accession>A0ABR2PCR6</accession>
<organism evidence="1 2">
    <name type="scientific">Hibiscus sabdariffa</name>
    <name type="common">roselle</name>
    <dbReference type="NCBI Taxonomy" id="183260"/>
    <lineage>
        <taxon>Eukaryota</taxon>
        <taxon>Viridiplantae</taxon>
        <taxon>Streptophyta</taxon>
        <taxon>Embryophyta</taxon>
        <taxon>Tracheophyta</taxon>
        <taxon>Spermatophyta</taxon>
        <taxon>Magnoliopsida</taxon>
        <taxon>eudicotyledons</taxon>
        <taxon>Gunneridae</taxon>
        <taxon>Pentapetalae</taxon>
        <taxon>rosids</taxon>
        <taxon>malvids</taxon>
        <taxon>Malvales</taxon>
        <taxon>Malvaceae</taxon>
        <taxon>Malvoideae</taxon>
        <taxon>Hibiscus</taxon>
    </lineage>
</organism>
<gene>
    <name evidence="1" type="ORF">V6N11_082488</name>
</gene>
<reference evidence="1 2" key="1">
    <citation type="journal article" date="2024" name="G3 (Bethesda)">
        <title>Genome assembly of Hibiscus sabdariffa L. provides insights into metabolisms of medicinal natural products.</title>
        <authorList>
            <person name="Kim T."/>
        </authorList>
    </citation>
    <scope>NUCLEOTIDE SEQUENCE [LARGE SCALE GENOMIC DNA]</scope>
    <source>
        <strain evidence="1">TK-2024</strain>
        <tissue evidence="1">Old leaves</tissue>
    </source>
</reference>
<protein>
    <submittedName>
        <fullName evidence="1">Uncharacterized protein</fullName>
    </submittedName>
</protein>
<sequence length="108" mass="11676">MFGGGGSRVLLLPDSELLGISMMGVALPWWSNEAMTMASARSKAVAFGSNGSARRSVSVVDDGFSVECGGGRKDGQWVSVLSYGKRKKKRKRLKKTQGEEVFGLQFEE</sequence>
<evidence type="ECO:0000313" key="1">
    <source>
        <dbReference type="EMBL" id="KAK8986214.1"/>
    </source>
</evidence>
<proteinExistence type="predicted"/>
<dbReference type="EMBL" id="JBBPBN010000065">
    <property type="protein sequence ID" value="KAK8986214.1"/>
    <property type="molecule type" value="Genomic_DNA"/>
</dbReference>
<evidence type="ECO:0000313" key="2">
    <source>
        <dbReference type="Proteomes" id="UP001396334"/>
    </source>
</evidence>
<comment type="caution">
    <text evidence="1">The sequence shown here is derived from an EMBL/GenBank/DDBJ whole genome shotgun (WGS) entry which is preliminary data.</text>
</comment>
<keyword evidence="2" id="KW-1185">Reference proteome</keyword>
<name>A0ABR2PCR6_9ROSI</name>
<dbReference type="Proteomes" id="UP001396334">
    <property type="component" value="Unassembled WGS sequence"/>
</dbReference>